<dbReference type="OrthoDB" id="9804872at2"/>
<gene>
    <name evidence="2" type="ORF">U732_890</name>
</gene>
<dbReference type="SUPFAM" id="SSF54001">
    <property type="entry name" value="Cysteine proteinases"/>
    <property type="match status" value="1"/>
</dbReference>
<keyword evidence="3" id="KW-1185">Reference proteome</keyword>
<sequence>MNRYLKETRLLNYNSIEIQDLIKNKGWRTLNEKEKIRSIYNFVKDEIKFGYNKKDEMTASGVLIDGYGQCNTKSILLMALLRAVDIPCRIHGFLIDKRMQKGALTGIIYMLAPKKIVHAWTEVYFNRNWLALEGVIIDKAYLNNVKNNLCEYNGGYMGYGISVENKDKINLCWNGNSTYIQSFSITDDIGIFDNPDELFRKYNNVSNKFKEVIIERLFRKTNKKLDDIRKNR</sequence>
<dbReference type="Proteomes" id="UP000031366">
    <property type="component" value="Unassembled WGS sequence"/>
</dbReference>
<dbReference type="InterPro" id="IPR038765">
    <property type="entry name" value="Papain-like_cys_pep_sf"/>
</dbReference>
<dbReference type="EMBL" id="AYSO01000020">
    <property type="protein sequence ID" value="KIE45168.1"/>
    <property type="molecule type" value="Genomic_DNA"/>
</dbReference>
<evidence type="ECO:0000313" key="3">
    <source>
        <dbReference type="Proteomes" id="UP000031366"/>
    </source>
</evidence>
<name>A0A0C1U0Y9_9CLOT</name>
<organism evidence="2 3">
    <name type="scientific">Clostridium argentinense CDC 2741</name>
    <dbReference type="NCBI Taxonomy" id="1418104"/>
    <lineage>
        <taxon>Bacteria</taxon>
        <taxon>Bacillati</taxon>
        <taxon>Bacillota</taxon>
        <taxon>Clostridia</taxon>
        <taxon>Eubacteriales</taxon>
        <taxon>Clostridiaceae</taxon>
        <taxon>Clostridium</taxon>
    </lineage>
</organism>
<dbReference type="InterPro" id="IPR002931">
    <property type="entry name" value="Transglutaminase-like"/>
</dbReference>
<evidence type="ECO:0000313" key="2">
    <source>
        <dbReference type="EMBL" id="KIE45168.1"/>
    </source>
</evidence>
<dbReference type="Pfam" id="PF01841">
    <property type="entry name" value="Transglut_core"/>
    <property type="match status" value="1"/>
</dbReference>
<dbReference type="PANTHER" id="PTHR33490:SF3">
    <property type="entry name" value="CONSERVED INTEGRAL MEMBRANE PROTEIN"/>
    <property type="match status" value="1"/>
</dbReference>
<feature type="domain" description="Transglutaminase-like" evidence="1">
    <location>
        <begin position="62"/>
        <end position="136"/>
    </location>
</feature>
<dbReference type="SMART" id="SM00460">
    <property type="entry name" value="TGc"/>
    <property type="match status" value="1"/>
</dbReference>
<comment type="caution">
    <text evidence="2">The sequence shown here is derived from an EMBL/GenBank/DDBJ whole genome shotgun (WGS) entry which is preliminary data.</text>
</comment>
<protein>
    <submittedName>
        <fullName evidence="2">Transglutaminase-like superfamily protein</fullName>
    </submittedName>
</protein>
<dbReference type="RefSeq" id="WP_039637043.1">
    <property type="nucleotide sequence ID" value="NZ_AYSO01000020.1"/>
</dbReference>
<dbReference type="STRING" id="29341.RSJ17_07255"/>
<dbReference type="PANTHER" id="PTHR33490">
    <property type="entry name" value="BLR5614 PROTEIN-RELATED"/>
    <property type="match status" value="1"/>
</dbReference>
<dbReference type="Gene3D" id="3.10.620.30">
    <property type="match status" value="1"/>
</dbReference>
<evidence type="ECO:0000259" key="1">
    <source>
        <dbReference type="SMART" id="SM00460"/>
    </source>
</evidence>
<proteinExistence type="predicted"/>
<accession>A0A0C1U0Y9</accession>
<dbReference type="AlphaFoldDB" id="A0A0C1U0Y9"/>
<reference evidence="2 3" key="1">
    <citation type="journal article" date="2015" name="Infect. Genet. Evol.">
        <title>Genomic sequences of six botulinum neurotoxin-producing strains representing three clostridial species illustrate the mobility and diversity of botulinum neurotoxin genes.</title>
        <authorList>
            <person name="Smith T.J."/>
            <person name="Hill K.K."/>
            <person name="Xie G."/>
            <person name="Foley B.T."/>
            <person name="Williamson C.H."/>
            <person name="Foster J.T."/>
            <person name="Johnson S.L."/>
            <person name="Chertkov O."/>
            <person name="Teshima H."/>
            <person name="Gibbons H.S."/>
            <person name="Johnsky L.A."/>
            <person name="Karavis M.A."/>
            <person name="Smith L.A."/>
        </authorList>
    </citation>
    <scope>NUCLEOTIDE SEQUENCE [LARGE SCALE GENOMIC DNA]</scope>
    <source>
        <strain evidence="2 3">CDC 2741</strain>
    </source>
</reference>